<evidence type="ECO:0000313" key="1">
    <source>
        <dbReference type="EMBL" id="CAI6366239.1"/>
    </source>
</evidence>
<evidence type="ECO:0000313" key="2">
    <source>
        <dbReference type="Proteomes" id="UP001160148"/>
    </source>
</evidence>
<reference evidence="1 2" key="1">
    <citation type="submission" date="2023-01" db="EMBL/GenBank/DDBJ databases">
        <authorList>
            <person name="Whitehead M."/>
        </authorList>
    </citation>
    <scope>NUCLEOTIDE SEQUENCE [LARGE SCALE GENOMIC DNA]</scope>
</reference>
<keyword evidence="2" id="KW-1185">Reference proteome</keyword>
<dbReference type="AlphaFoldDB" id="A0AAV0XCP8"/>
<dbReference type="Proteomes" id="UP001160148">
    <property type="component" value="Unassembled WGS sequence"/>
</dbReference>
<organism evidence="1 2">
    <name type="scientific">Macrosiphum euphorbiae</name>
    <name type="common">potato aphid</name>
    <dbReference type="NCBI Taxonomy" id="13131"/>
    <lineage>
        <taxon>Eukaryota</taxon>
        <taxon>Metazoa</taxon>
        <taxon>Ecdysozoa</taxon>
        <taxon>Arthropoda</taxon>
        <taxon>Hexapoda</taxon>
        <taxon>Insecta</taxon>
        <taxon>Pterygota</taxon>
        <taxon>Neoptera</taxon>
        <taxon>Paraneoptera</taxon>
        <taxon>Hemiptera</taxon>
        <taxon>Sternorrhyncha</taxon>
        <taxon>Aphidomorpha</taxon>
        <taxon>Aphidoidea</taxon>
        <taxon>Aphididae</taxon>
        <taxon>Macrosiphini</taxon>
        <taxon>Macrosiphum</taxon>
    </lineage>
</organism>
<gene>
    <name evidence="1" type="ORF">MEUPH1_LOCUS20846</name>
</gene>
<proteinExistence type="predicted"/>
<comment type="caution">
    <text evidence="1">The sequence shown here is derived from an EMBL/GenBank/DDBJ whole genome shotgun (WGS) entry which is preliminary data.</text>
</comment>
<name>A0AAV0XCP8_9HEMI</name>
<dbReference type="EMBL" id="CARXXK010000004">
    <property type="protein sequence ID" value="CAI6366239.1"/>
    <property type="molecule type" value="Genomic_DNA"/>
</dbReference>
<accession>A0AAV0XCP8</accession>
<protein>
    <submittedName>
        <fullName evidence="1">Uncharacterized protein</fullName>
    </submittedName>
</protein>
<sequence length="127" mass="14661">MKNCVYVHLFNGVVRYLYLKHERKAPKWVWTCRVYEELFSRDRPTVRSLEICEMFDAFGLPADYRGYREQLVESGSLFAPAGHVVRAERLAILFGVSGFPPRPQTLAVQRSGFTRTIAFGKTFGMHI</sequence>